<dbReference type="PANTHER" id="PTHR24330">
    <property type="entry name" value="HOMEOBOX PROTEIN BARH-LIKE"/>
    <property type="match status" value="1"/>
</dbReference>
<feature type="transmembrane region" description="Helical" evidence="2">
    <location>
        <begin position="130"/>
        <end position="152"/>
    </location>
</feature>
<feature type="compositionally biased region" description="Low complexity" evidence="1">
    <location>
        <begin position="794"/>
        <end position="804"/>
    </location>
</feature>
<feature type="region of interest" description="Disordered" evidence="1">
    <location>
        <begin position="30"/>
        <end position="53"/>
    </location>
</feature>
<keyword evidence="2" id="KW-0472">Membrane</keyword>
<dbReference type="VEuPathDB" id="ToxoDB:ETH2_0821500"/>
<evidence type="ECO:0000313" key="3">
    <source>
        <dbReference type="EMBL" id="CDJ36924.1"/>
    </source>
</evidence>
<feature type="compositionally biased region" description="Low complexity" evidence="1">
    <location>
        <begin position="42"/>
        <end position="53"/>
    </location>
</feature>
<name>U6KG72_EIMTE</name>
<protein>
    <submittedName>
        <fullName evidence="3">Uncharacterized protein</fullName>
    </submittedName>
</protein>
<evidence type="ECO:0000256" key="1">
    <source>
        <dbReference type="SAM" id="MobiDB-lite"/>
    </source>
</evidence>
<feature type="region of interest" description="Disordered" evidence="1">
    <location>
        <begin position="670"/>
        <end position="689"/>
    </location>
</feature>
<dbReference type="RefSeq" id="XP_013227762.1">
    <property type="nucleotide sequence ID" value="XM_013372308.1"/>
</dbReference>
<gene>
    <name evidence="3" type="ORF">ETH_00004585</name>
</gene>
<feature type="region of interest" description="Disordered" evidence="1">
    <location>
        <begin position="788"/>
        <end position="815"/>
    </location>
</feature>
<feature type="region of interest" description="Disordered" evidence="1">
    <location>
        <begin position="333"/>
        <end position="359"/>
    </location>
</feature>
<feature type="region of interest" description="Disordered" evidence="1">
    <location>
        <begin position="844"/>
        <end position="866"/>
    </location>
</feature>
<dbReference type="OrthoDB" id="409543at2759"/>
<feature type="compositionally biased region" description="Low complexity" evidence="1">
    <location>
        <begin position="502"/>
        <end position="511"/>
    </location>
</feature>
<organism evidence="3 4">
    <name type="scientific">Eimeria tenella</name>
    <name type="common">Coccidian parasite</name>
    <dbReference type="NCBI Taxonomy" id="5802"/>
    <lineage>
        <taxon>Eukaryota</taxon>
        <taxon>Sar</taxon>
        <taxon>Alveolata</taxon>
        <taxon>Apicomplexa</taxon>
        <taxon>Conoidasida</taxon>
        <taxon>Coccidia</taxon>
        <taxon>Eucoccidiorida</taxon>
        <taxon>Eimeriorina</taxon>
        <taxon>Eimeriidae</taxon>
        <taxon>Eimeria</taxon>
    </lineage>
</organism>
<accession>U6KG72</accession>
<reference evidence="3" key="1">
    <citation type="submission" date="2013-10" db="EMBL/GenBank/DDBJ databases">
        <title>Genomic analysis of the causative agents of coccidiosis in chickens.</title>
        <authorList>
            <person name="Reid A.J."/>
            <person name="Blake D."/>
            <person name="Billington K."/>
            <person name="Browne H."/>
            <person name="Dunn M."/>
            <person name="Hung S."/>
            <person name="Kawahara F."/>
            <person name="Miranda-Saavedra D."/>
            <person name="Mourier T."/>
            <person name="Nagra H."/>
            <person name="Otto T.D."/>
            <person name="Rawlings N."/>
            <person name="Sanchez A."/>
            <person name="Sanders M."/>
            <person name="Subramaniam C."/>
            <person name="Tay Y."/>
            <person name="Dear P."/>
            <person name="Doerig C."/>
            <person name="Gruber A."/>
            <person name="Parkinson J."/>
            <person name="Shirley M."/>
            <person name="Wan K.L."/>
            <person name="Berriman M."/>
            <person name="Tomley F."/>
            <person name="Pain A."/>
        </authorList>
    </citation>
    <scope>NUCLEOTIDE SEQUENCE [LARGE SCALE GENOMIC DNA]</scope>
    <source>
        <strain evidence="3">Houghton</strain>
    </source>
</reference>
<dbReference type="Gene3D" id="3.90.550.20">
    <property type="match status" value="1"/>
</dbReference>
<feature type="region of interest" description="Disordered" evidence="1">
    <location>
        <begin position="268"/>
        <end position="290"/>
    </location>
</feature>
<dbReference type="Proteomes" id="UP000030747">
    <property type="component" value="Unassembled WGS sequence"/>
</dbReference>
<dbReference type="InterPro" id="IPR007577">
    <property type="entry name" value="GlycoTrfase_DXD_sugar-bd_CS"/>
</dbReference>
<evidence type="ECO:0000313" key="4">
    <source>
        <dbReference type="Proteomes" id="UP000030747"/>
    </source>
</evidence>
<feature type="compositionally biased region" description="Low complexity" evidence="1">
    <location>
        <begin position="268"/>
        <end position="284"/>
    </location>
</feature>
<dbReference type="AlphaFoldDB" id="U6KG72"/>
<proteinExistence type="predicted"/>
<dbReference type="InterPro" id="IPR029044">
    <property type="entry name" value="Nucleotide-diphossugar_trans"/>
</dbReference>
<keyword evidence="2" id="KW-0812">Transmembrane</keyword>
<keyword evidence="4" id="KW-1185">Reference proteome</keyword>
<dbReference type="SUPFAM" id="SSF53448">
    <property type="entry name" value="Nucleotide-diphospho-sugar transferases"/>
    <property type="match status" value="1"/>
</dbReference>
<dbReference type="InterPro" id="IPR052145">
    <property type="entry name" value="Mediator/Homeobox_domain"/>
</dbReference>
<keyword evidence="2" id="KW-1133">Transmembrane helix</keyword>
<reference evidence="3" key="2">
    <citation type="submission" date="2013-10" db="EMBL/GenBank/DDBJ databases">
        <authorList>
            <person name="Aslett M."/>
        </authorList>
    </citation>
    <scope>NUCLEOTIDE SEQUENCE [LARGE SCALE GENOMIC DNA]</scope>
    <source>
        <strain evidence="3">Houghton</strain>
    </source>
</reference>
<sequence>MSESGAVISVDRPLIGHGASSSRCSISTCGSTGHIETPPSPTAAAAAGATAEAPTPTDETFVVSFSYADRYPVKQRRQPSSPHFEEKAALIEDAASPIGGGQGPQQRLWPFQGLCVERRILKCMRMVPRLSWVFLAAVPVVTLLAWGCWLVWVNSRMQIVFAAEKAAAAAAAAAAEKPMPYSHISSDAIRGIAAIPAAPRAISCWDLQQYELPVEQEVLQQQRDEPYSLLHAEAAAVVPSAADIIAAAGWEGDARDPSFAVPDWAVRPQQQQDQQVPARQQQQQQKKKKPFVSVCTYRDPRYGVTVTALLASLVASPENGCTDTCALPFWNSPPESAQNAAPGAEGAPEAPRVGLGSPLRGSAAAASAAAAQGPKESLAEAPELCLFSEPSLYNGCNTIEGHLAARGAAAPSRGKGVKLTGTPEVDAALLLHGGLLRRRVLHFVSGSDALTPRELWALDSAFAAMPGALVRWHVIPTCRAPQQGPSEQGPPHGGVLSGGAAEGEPGESSKSQYSAGGETTQCLERARETHFAQMQIFWRSGYDLQYVQHDRLDAYFQGLPLERHAEVLSRQPLGPAAQLQRVLQHMLRTLTADVLRLAVVYREGGTYMDTDVVSVQELRHLSNFVACEAPEGLTRFSCDPCQAVISFEAGHERLREWLVNVALLLDNDNSTSTGSEADSGSSGSSGSSGRSFWRRIKGILLGADRSIWSWDGRAGKSMAEMLAANDEAEKTYKQRSISNSSYDADRPFARMLLLPWGTVGTKPLRLMLDMWSKEGLPHLDARRLAPSLHASVTQQQQQQQQQQQGPQKEHNVYESPWPGLTRILGKAPLPSPETLKEHLRQSWDLQQQRRQKGAKGPEQKPQQQVGSVVRRLLQSISEGVSTGWTWLLALTGYGPFVNFGQHVDEPANNAGPPSSLSLYGPTVFFPLSYTEVAWDRPAVTAELLWSPARAPEGVAFWEALVAGGHVYTLHLYSTMIHYSKGDFSKAIQDASHAAIGVIQRSYCRLLCGASRLHVFGGPESSREIPHKLSELAKVWLRYNYNI</sequence>
<feature type="compositionally biased region" description="Gly residues" evidence="1">
    <location>
        <begin position="491"/>
        <end position="501"/>
    </location>
</feature>
<evidence type="ECO:0000256" key="2">
    <source>
        <dbReference type="SAM" id="Phobius"/>
    </source>
</evidence>
<dbReference type="Pfam" id="PF04488">
    <property type="entry name" value="Gly_transf_sug"/>
    <property type="match status" value="1"/>
</dbReference>
<dbReference type="GeneID" id="25250125"/>
<feature type="compositionally biased region" description="Low complexity" evidence="1">
    <location>
        <begin position="340"/>
        <end position="351"/>
    </location>
</feature>
<feature type="region of interest" description="Disordered" evidence="1">
    <location>
        <begin position="480"/>
        <end position="519"/>
    </location>
</feature>
<dbReference type="VEuPathDB" id="ToxoDB:ETH_00004585"/>
<dbReference type="EMBL" id="HG673746">
    <property type="protein sequence ID" value="CDJ36924.1"/>
    <property type="molecule type" value="Genomic_DNA"/>
</dbReference>
<dbReference type="PANTHER" id="PTHR24330:SF19">
    <property type="entry name" value="MEDIATOR OF RNA POLYMERASE II TRANSCRIPTION SUBUNIT 29"/>
    <property type="match status" value="1"/>
</dbReference>